<dbReference type="EMBL" id="MN034896">
    <property type="protein sequence ID" value="QDH89566.1"/>
    <property type="molecule type" value="Genomic_RNA"/>
</dbReference>
<gene>
    <name evidence="1" type="ORF">H2Bulk3672_000004</name>
</gene>
<protein>
    <recommendedName>
        <fullName evidence="2">Maturation</fullName>
    </recommendedName>
</protein>
<evidence type="ECO:0000313" key="1">
    <source>
        <dbReference type="EMBL" id="QDH89566.1"/>
    </source>
</evidence>
<reference evidence="1" key="1">
    <citation type="submission" date="2019-05" db="EMBL/GenBank/DDBJ databases">
        <title>Metatranscriptomic reconstruction reveals RNA viruses with the potential to shape carbon cycling in soil.</title>
        <authorList>
            <person name="Starr E.P."/>
            <person name="Nuccio E."/>
            <person name="Pett-Ridge J."/>
            <person name="Banfield J.F."/>
            <person name="Firestone M.K."/>
        </authorList>
    </citation>
    <scope>NUCLEOTIDE SEQUENCE</scope>
    <source>
        <strain evidence="1">H2_Bulk_36_scaffold_72</strain>
    </source>
</reference>
<organism evidence="1">
    <name type="scientific">Leviviridae sp</name>
    <dbReference type="NCBI Taxonomy" id="2027243"/>
    <lineage>
        <taxon>Viruses</taxon>
        <taxon>Riboviria</taxon>
        <taxon>Orthornavirae</taxon>
        <taxon>Lenarviricota</taxon>
        <taxon>Leviviricetes</taxon>
        <taxon>Norzivirales</taxon>
        <taxon>Fiersviridae</taxon>
    </lineage>
</organism>
<evidence type="ECO:0008006" key="2">
    <source>
        <dbReference type="Google" id="ProtNLM"/>
    </source>
</evidence>
<accession>A0A514D7K5</accession>
<name>A0A514D7K5_9VIRU</name>
<sequence>MVWGLCLVSTIPHIVGTGFWELLPGTRKELWCYMGSIRKRSLPFAGPNQYYRTQFRGFLPEVPDRVINYNMTSNWSPMIGTQVTESENHAGWRTGLVIDNLTVRHVIQDTGGAFTMQKSYVENPFFTVSQVRDSGWYPSPTGQTKTQIREYTEQAILPLPPASMPFPPSAKSSEIDLMKYGTTAIARCAPSNNVANLLTSLIELYRDGLPHLFGASSWEARTRGIREARQSLGDEYLNVQFGWKPLLSDIQDFASGVTNLSKLYKQLQKDNGRVVRRRYGFPPIRTETNTTVKSNCSPYGVGGTDVIGWYDTSKWNQGSVVRNRQTSIDRWFSGAFTQYLPDLGDSFVDHATRAIDVLGLDLDLEVLWNAAPWSWAVDWFSNTGDLIHNMNRWSTDGLVLKYGYIMEHSVVRDKYTFVGPTGMKPVSTYPPSVTLVTETKIRRRATPFGFGLTLSGFTNQQKAIVAALGISRV</sequence>
<proteinExistence type="predicted"/>